<protein>
    <submittedName>
        <fullName evidence="1">Uncharacterized protein</fullName>
    </submittedName>
</protein>
<name>A0A428MWV7_9BACI</name>
<gene>
    <name evidence="1" type="ORF">D7Z54_25175</name>
</gene>
<comment type="caution">
    <text evidence="1">The sequence shown here is derived from an EMBL/GenBank/DDBJ whole genome shotgun (WGS) entry which is preliminary data.</text>
</comment>
<keyword evidence="2" id="KW-1185">Reference proteome</keyword>
<evidence type="ECO:0000313" key="2">
    <source>
        <dbReference type="Proteomes" id="UP000275076"/>
    </source>
</evidence>
<sequence>MAFIMVDDMQIPAGKYDKEEEAKKAAAKEELVVKDNEGSFWVIDEENYSKIEALGYTIVAKEK</sequence>
<dbReference type="AlphaFoldDB" id="A0A428MWV7"/>
<evidence type="ECO:0000313" key="1">
    <source>
        <dbReference type="EMBL" id="RSL30653.1"/>
    </source>
</evidence>
<dbReference type="OrthoDB" id="2970850at2"/>
<proteinExistence type="predicted"/>
<dbReference type="RefSeq" id="WP_125560283.1">
    <property type="nucleotide sequence ID" value="NZ_RBVX01000034.1"/>
</dbReference>
<reference evidence="1 2" key="1">
    <citation type="submission" date="2018-10" db="EMBL/GenBank/DDBJ databases">
        <title>Draft genome sequence of Bacillus salarius IM0101, isolated from a hypersaline soil in Inner Mongolia, China.</title>
        <authorList>
            <person name="Yamprayoonswat W."/>
            <person name="Boonvisut S."/>
            <person name="Jumpathong W."/>
            <person name="Sittihan S."/>
            <person name="Ruangsuj P."/>
            <person name="Wanthongcharoen S."/>
            <person name="Thongpramul N."/>
            <person name="Pimmason S."/>
            <person name="Yu B."/>
            <person name="Yasawong M."/>
        </authorList>
    </citation>
    <scope>NUCLEOTIDE SEQUENCE [LARGE SCALE GENOMIC DNA]</scope>
    <source>
        <strain evidence="1 2">IM0101</strain>
    </source>
</reference>
<accession>A0A428MWV7</accession>
<organism evidence="1 2">
    <name type="scientific">Salibacterium salarium</name>
    <dbReference type="NCBI Taxonomy" id="284579"/>
    <lineage>
        <taxon>Bacteria</taxon>
        <taxon>Bacillati</taxon>
        <taxon>Bacillota</taxon>
        <taxon>Bacilli</taxon>
        <taxon>Bacillales</taxon>
        <taxon>Bacillaceae</taxon>
    </lineage>
</organism>
<dbReference type="Proteomes" id="UP000275076">
    <property type="component" value="Unassembled WGS sequence"/>
</dbReference>
<dbReference type="EMBL" id="RBVX01000034">
    <property type="protein sequence ID" value="RSL30653.1"/>
    <property type="molecule type" value="Genomic_DNA"/>
</dbReference>